<dbReference type="Pfam" id="PF06993">
    <property type="entry name" value="DUF1304"/>
    <property type="match status" value="1"/>
</dbReference>
<proteinExistence type="predicted"/>
<keyword evidence="3" id="KW-1185">Reference proteome</keyword>
<feature type="transmembrane region" description="Helical" evidence="1">
    <location>
        <begin position="105"/>
        <end position="124"/>
    </location>
</feature>
<dbReference type="AlphaFoldDB" id="A0A2N6JZV5"/>
<sequence length="126" mass="14013">MEIFVKLLIGIVALIDIVFLVVQIFFWNTNFVQKRIVANFTSEEIAAILAHNQGLYNGFIAAGLIWGLFVSQNLPQIEAAWIWVFFLICVAIAGIYGSLSLKRPTAFLIQSLPAILALLLLGLYKS</sequence>
<keyword evidence="1" id="KW-0472">Membrane</keyword>
<evidence type="ECO:0000256" key="1">
    <source>
        <dbReference type="SAM" id="Phobius"/>
    </source>
</evidence>
<dbReference type="PANTHER" id="PTHR38446">
    <property type="entry name" value="BLL0914 PROTEIN"/>
    <property type="match status" value="1"/>
</dbReference>
<dbReference type="InterPro" id="IPR009732">
    <property type="entry name" value="DUF1304"/>
</dbReference>
<dbReference type="EMBL" id="NRQW01000435">
    <property type="protein sequence ID" value="PLZ86905.1"/>
    <property type="molecule type" value="Genomic_DNA"/>
</dbReference>
<dbReference type="PANTHER" id="PTHR38446:SF1">
    <property type="entry name" value="BLL0914 PROTEIN"/>
    <property type="match status" value="1"/>
</dbReference>
<dbReference type="RefSeq" id="WP_102205504.1">
    <property type="nucleotide sequence ID" value="NZ_CAWNVR010000553.1"/>
</dbReference>
<feature type="transmembrane region" description="Helical" evidence="1">
    <location>
        <begin position="46"/>
        <end position="69"/>
    </location>
</feature>
<comment type="caution">
    <text evidence="2">The sequence shown here is derived from an EMBL/GenBank/DDBJ whole genome shotgun (WGS) entry which is preliminary data.</text>
</comment>
<keyword evidence="1" id="KW-0812">Transmembrane</keyword>
<keyword evidence="1" id="KW-1133">Transmembrane helix</keyword>
<gene>
    <name evidence="2" type="ORF">CEN44_18890</name>
</gene>
<organism evidence="2 3">
    <name type="scientific">Fischerella muscicola CCMEE 5323</name>
    <dbReference type="NCBI Taxonomy" id="2019572"/>
    <lineage>
        <taxon>Bacteria</taxon>
        <taxon>Bacillati</taxon>
        <taxon>Cyanobacteriota</taxon>
        <taxon>Cyanophyceae</taxon>
        <taxon>Nostocales</taxon>
        <taxon>Hapalosiphonaceae</taxon>
        <taxon>Fischerella</taxon>
    </lineage>
</organism>
<evidence type="ECO:0000313" key="2">
    <source>
        <dbReference type="EMBL" id="PLZ86905.1"/>
    </source>
</evidence>
<evidence type="ECO:0008006" key="4">
    <source>
        <dbReference type="Google" id="ProtNLM"/>
    </source>
</evidence>
<accession>A0A2N6JZV5</accession>
<feature type="transmembrane region" description="Helical" evidence="1">
    <location>
        <begin position="7"/>
        <end position="26"/>
    </location>
</feature>
<dbReference type="Proteomes" id="UP000235036">
    <property type="component" value="Unassembled WGS sequence"/>
</dbReference>
<name>A0A2N6JZV5_FISMU</name>
<reference evidence="2 3" key="1">
    <citation type="submission" date="2017-08" db="EMBL/GenBank/DDBJ databases">
        <title>Genomes of Fischerella (Mastigocladus) sp. strains.</title>
        <authorList>
            <person name="Miller S.R."/>
        </authorList>
    </citation>
    <scope>NUCLEOTIDE SEQUENCE [LARGE SCALE GENOMIC DNA]</scope>
    <source>
        <strain evidence="2 3">CCMEE 5323</strain>
    </source>
</reference>
<feature type="transmembrane region" description="Helical" evidence="1">
    <location>
        <begin position="81"/>
        <end position="99"/>
    </location>
</feature>
<protein>
    <recommendedName>
        <fullName evidence="4">DUF1304 domain-containing protein</fullName>
    </recommendedName>
</protein>
<evidence type="ECO:0000313" key="3">
    <source>
        <dbReference type="Proteomes" id="UP000235036"/>
    </source>
</evidence>